<dbReference type="PANTHER" id="PTHR38011:SF11">
    <property type="entry name" value="2,5-DIAMINO-6-RIBOSYLAMINO-4(3H)-PYRIMIDINONE 5'-PHOSPHATE REDUCTASE"/>
    <property type="match status" value="1"/>
</dbReference>
<feature type="region of interest" description="Disordered" evidence="1">
    <location>
        <begin position="101"/>
        <end position="125"/>
    </location>
</feature>
<dbReference type="Gene3D" id="3.40.430.10">
    <property type="entry name" value="Dihydrofolate Reductase, subunit A"/>
    <property type="match status" value="1"/>
</dbReference>
<dbReference type="InterPro" id="IPR002734">
    <property type="entry name" value="RibDG_C"/>
</dbReference>
<evidence type="ECO:0000313" key="3">
    <source>
        <dbReference type="EMBL" id="SHF67312.1"/>
    </source>
</evidence>
<protein>
    <submittedName>
        <fullName evidence="3">RibD C-terminal domain-containing protein</fullName>
    </submittedName>
</protein>
<sequence length="200" mass="21671">MFGWLKSMKRGPTGAKKGGDDVNRRAVLYTGMRLDGSIADRAGGAGWMAGTGRSPGAGTATPIFTEGWAQWRWGGRTHRQIAEELSPGRWPYPEKESFVLTRRQSGERRPLSTAPRTGRSSGGGREGDIWVCGGAELARRLAAADCIDRYHLSVLPSLLGEGLSLFGGLGVERPLRLVSAERYNGIVDLVYERRGEAALL</sequence>
<evidence type="ECO:0000313" key="4">
    <source>
        <dbReference type="Proteomes" id="UP000184089"/>
    </source>
</evidence>
<comment type="caution">
    <text evidence="3">The sequence shown here is derived from an EMBL/GenBank/DDBJ whole genome shotgun (WGS) entry which is preliminary data.</text>
</comment>
<dbReference type="InterPro" id="IPR050765">
    <property type="entry name" value="Riboflavin_Biosynth_HTPR"/>
</dbReference>
<dbReference type="GO" id="GO:0009231">
    <property type="term" value="P:riboflavin biosynthetic process"/>
    <property type="evidence" value="ECO:0007669"/>
    <property type="project" value="InterPro"/>
</dbReference>
<dbReference type="SUPFAM" id="SSF53597">
    <property type="entry name" value="Dihydrofolate reductase-like"/>
    <property type="match status" value="1"/>
</dbReference>
<evidence type="ECO:0000256" key="1">
    <source>
        <dbReference type="SAM" id="MobiDB-lite"/>
    </source>
</evidence>
<accession>A0AAQ1MBA5</accession>
<proteinExistence type="predicted"/>
<dbReference type="EMBL" id="FQVY01000001">
    <property type="protein sequence ID" value="SHF67312.1"/>
    <property type="molecule type" value="Genomic_DNA"/>
</dbReference>
<feature type="domain" description="Bacterial bifunctional deaminase-reductase C-terminal" evidence="2">
    <location>
        <begin position="127"/>
        <end position="183"/>
    </location>
</feature>
<dbReference type="AlphaFoldDB" id="A0AAQ1MBA5"/>
<dbReference type="GO" id="GO:0008703">
    <property type="term" value="F:5-amino-6-(5-phosphoribosylamino)uracil reductase activity"/>
    <property type="evidence" value="ECO:0007669"/>
    <property type="project" value="InterPro"/>
</dbReference>
<evidence type="ECO:0000259" key="2">
    <source>
        <dbReference type="Pfam" id="PF01872"/>
    </source>
</evidence>
<feature type="region of interest" description="Disordered" evidence="1">
    <location>
        <begin position="1"/>
        <end position="21"/>
    </location>
</feature>
<gene>
    <name evidence="3" type="ORF">SAMN05444424_0285</name>
</gene>
<dbReference type="InterPro" id="IPR024072">
    <property type="entry name" value="DHFR-like_dom_sf"/>
</dbReference>
<reference evidence="4" key="1">
    <citation type="submission" date="2016-11" db="EMBL/GenBank/DDBJ databases">
        <authorList>
            <person name="Jaros S."/>
            <person name="Januszkiewicz K."/>
            <person name="Wedrychowicz H."/>
        </authorList>
    </citation>
    <scope>NUCLEOTIDE SEQUENCE [LARGE SCALE GENOMIC DNA]</scope>
    <source>
        <strain evidence="4">DSM 4029</strain>
    </source>
</reference>
<dbReference type="Proteomes" id="UP000184089">
    <property type="component" value="Unassembled WGS sequence"/>
</dbReference>
<name>A0AAQ1MBA5_9FIRM</name>
<dbReference type="PANTHER" id="PTHR38011">
    <property type="entry name" value="DIHYDROFOLATE REDUCTASE FAMILY PROTEIN (AFU_ORTHOLOGUE AFUA_8G06820)"/>
    <property type="match status" value="1"/>
</dbReference>
<organism evidence="3 4">
    <name type="scientific">Bittarella massiliensis</name>
    <name type="common">ex Durand et al. 2017</name>
    <dbReference type="NCBI Taxonomy" id="1720313"/>
    <lineage>
        <taxon>Bacteria</taxon>
        <taxon>Bacillati</taxon>
        <taxon>Bacillota</taxon>
        <taxon>Clostridia</taxon>
        <taxon>Eubacteriales</taxon>
        <taxon>Oscillospiraceae</taxon>
        <taxon>Bittarella (ex Durand et al. 2017)</taxon>
    </lineage>
</organism>
<dbReference type="Pfam" id="PF01872">
    <property type="entry name" value="RibD_C"/>
    <property type="match status" value="1"/>
</dbReference>